<proteinExistence type="predicted"/>
<accession>A0ABU1FY29</accession>
<dbReference type="Proteomes" id="UP001260872">
    <property type="component" value="Unassembled WGS sequence"/>
</dbReference>
<feature type="compositionally biased region" description="Basic and acidic residues" evidence="1">
    <location>
        <begin position="67"/>
        <end position="79"/>
    </location>
</feature>
<gene>
    <name evidence="2" type="ORF">RH857_13305</name>
</gene>
<feature type="compositionally biased region" description="Basic and acidic residues" evidence="1">
    <location>
        <begin position="40"/>
        <end position="60"/>
    </location>
</feature>
<evidence type="ECO:0000313" key="2">
    <source>
        <dbReference type="EMBL" id="MDR5713096.1"/>
    </source>
</evidence>
<sequence length="121" mass="13010">MGTHISPQALGKTGQCGAGSIEGASCTYDQRVPPSAFQDVTKDPDAKKAMDDAFSLRDPKPCAGDTTGERFAEEGHDSEDACRNDYCIHRMLGANDYPPGAQQPSQEQQGCYGRDVEAPWV</sequence>
<dbReference type="EMBL" id="JAVKGT010000057">
    <property type="protein sequence ID" value="MDR5713096.1"/>
    <property type="molecule type" value="Genomic_DNA"/>
</dbReference>
<evidence type="ECO:0000256" key="1">
    <source>
        <dbReference type="SAM" id="MobiDB-lite"/>
    </source>
</evidence>
<evidence type="ECO:0000313" key="3">
    <source>
        <dbReference type="Proteomes" id="UP001260872"/>
    </source>
</evidence>
<protein>
    <submittedName>
        <fullName evidence="2">Uncharacterized protein</fullName>
    </submittedName>
</protein>
<comment type="caution">
    <text evidence="2">The sequence shown here is derived from an EMBL/GenBank/DDBJ whole genome shotgun (WGS) entry which is preliminary data.</text>
</comment>
<feature type="region of interest" description="Disordered" evidence="1">
    <location>
        <begin position="97"/>
        <end position="121"/>
    </location>
</feature>
<feature type="region of interest" description="Disordered" evidence="1">
    <location>
        <begin position="27"/>
        <end position="79"/>
    </location>
</feature>
<reference evidence="3" key="1">
    <citation type="submission" date="2023-07" db="EMBL/GenBank/DDBJ databases">
        <title>Description of three actinobacteria isolated from air of manufacturing shop in a pharmaceutical factory.</title>
        <authorList>
            <person name="Zhang D.-F."/>
        </authorList>
    </citation>
    <scope>NUCLEOTIDE SEQUENCE [LARGE SCALE GENOMIC DNA]</scope>
    <source>
        <strain evidence="3">CCTCC AB 207010</strain>
    </source>
</reference>
<organism evidence="2 3">
    <name type="scientific">Nesterenkonia flava</name>
    <dbReference type="NCBI Taxonomy" id="469799"/>
    <lineage>
        <taxon>Bacteria</taxon>
        <taxon>Bacillati</taxon>
        <taxon>Actinomycetota</taxon>
        <taxon>Actinomycetes</taxon>
        <taxon>Micrococcales</taxon>
        <taxon>Micrococcaceae</taxon>
        <taxon>Nesterenkonia</taxon>
    </lineage>
</organism>
<keyword evidence="3" id="KW-1185">Reference proteome</keyword>
<name>A0ABU1FY29_9MICC</name>